<comment type="caution">
    <text evidence="1">The sequence shown here is derived from an EMBL/GenBank/DDBJ whole genome shotgun (WGS) entry which is preliminary data.</text>
</comment>
<accession>A0ABR3W1H6</accession>
<name>A0ABR3W1H6_9PEZI</name>
<protein>
    <submittedName>
        <fullName evidence="1">Uncharacterized protein</fullName>
    </submittedName>
</protein>
<dbReference type="EMBL" id="JAZHXJ010000824">
    <property type="protein sequence ID" value="KAL1850672.1"/>
    <property type="molecule type" value="Genomic_DNA"/>
</dbReference>
<evidence type="ECO:0000313" key="1">
    <source>
        <dbReference type="EMBL" id="KAL1850672.1"/>
    </source>
</evidence>
<organism evidence="1 2">
    <name type="scientific">Phialemonium thermophilum</name>
    <dbReference type="NCBI Taxonomy" id="223376"/>
    <lineage>
        <taxon>Eukaryota</taxon>
        <taxon>Fungi</taxon>
        <taxon>Dikarya</taxon>
        <taxon>Ascomycota</taxon>
        <taxon>Pezizomycotina</taxon>
        <taxon>Sordariomycetes</taxon>
        <taxon>Sordariomycetidae</taxon>
        <taxon>Cephalothecales</taxon>
        <taxon>Cephalothecaceae</taxon>
        <taxon>Phialemonium</taxon>
    </lineage>
</organism>
<dbReference type="Proteomes" id="UP001586593">
    <property type="component" value="Unassembled WGS sequence"/>
</dbReference>
<evidence type="ECO:0000313" key="2">
    <source>
        <dbReference type="Proteomes" id="UP001586593"/>
    </source>
</evidence>
<gene>
    <name evidence="1" type="ORF">VTK73DRAFT_9643</name>
</gene>
<reference evidence="1 2" key="1">
    <citation type="journal article" date="2024" name="Commun. Biol.">
        <title>Comparative genomic analysis of thermophilic fungi reveals convergent evolutionary adaptations and gene losses.</title>
        <authorList>
            <person name="Steindorff A.S."/>
            <person name="Aguilar-Pontes M.V."/>
            <person name="Robinson A.J."/>
            <person name="Andreopoulos B."/>
            <person name="LaButti K."/>
            <person name="Kuo A."/>
            <person name="Mondo S."/>
            <person name="Riley R."/>
            <person name="Otillar R."/>
            <person name="Haridas S."/>
            <person name="Lipzen A."/>
            <person name="Grimwood J."/>
            <person name="Schmutz J."/>
            <person name="Clum A."/>
            <person name="Reid I.D."/>
            <person name="Moisan M.C."/>
            <person name="Butler G."/>
            <person name="Nguyen T.T.M."/>
            <person name="Dewar K."/>
            <person name="Conant G."/>
            <person name="Drula E."/>
            <person name="Henrissat B."/>
            <person name="Hansel C."/>
            <person name="Singer S."/>
            <person name="Hutchinson M.I."/>
            <person name="de Vries R.P."/>
            <person name="Natvig D.O."/>
            <person name="Powell A.J."/>
            <person name="Tsang A."/>
            <person name="Grigoriev I.V."/>
        </authorList>
    </citation>
    <scope>NUCLEOTIDE SEQUENCE [LARGE SCALE GENOMIC DNA]</scope>
    <source>
        <strain evidence="1 2">ATCC 24622</strain>
    </source>
</reference>
<sequence>MMQDDHLEAGELALRLLQGRKWRRRFPLDRDGHVHLRRRQPRGFVRFWRLSHHAALGAHLPDLGLDLHYGGRVEEPAAGLAGARQKRSPGSPEDAYGLLVAALEGLDAEEEHAGDAGQHEIPSPAAHGRHCRLDGLGVMLQRAFQPWIVGIGIGRGATLLGVPGRCRRRRGYVVRPQQEKAKRHDGVPHRRFPLSALEDQPAPEVRAGVDGNAEGAHVAKVLKGTARVFPVDGGEWRCGRQSPGDGLG</sequence>
<proteinExistence type="predicted"/>
<keyword evidence="2" id="KW-1185">Reference proteome</keyword>